<reference evidence="1 2" key="1">
    <citation type="submission" date="2021-02" db="EMBL/GenBank/DDBJ databases">
        <title>Complete genome sequence of Lactococcus lactis strain K_LL004.</title>
        <authorList>
            <person name="Kim H.B."/>
        </authorList>
    </citation>
    <scope>NUCLEOTIDE SEQUENCE [LARGE SCALE GENOMIC DNA]</scope>
    <source>
        <strain evidence="1 2">K_LL004</strain>
    </source>
</reference>
<dbReference type="EMBL" id="CP070872">
    <property type="protein sequence ID" value="QSE76643.1"/>
    <property type="molecule type" value="Genomic_DNA"/>
</dbReference>
<name>A0AA45KFY7_9LACT</name>
<organism evidence="1 2">
    <name type="scientific">Lactococcus taiwanensis</name>
    <dbReference type="NCBI Taxonomy" id="1151742"/>
    <lineage>
        <taxon>Bacteria</taxon>
        <taxon>Bacillati</taxon>
        <taxon>Bacillota</taxon>
        <taxon>Bacilli</taxon>
        <taxon>Lactobacillales</taxon>
        <taxon>Streptococcaceae</taxon>
        <taxon>Lactococcus</taxon>
    </lineage>
</organism>
<sequence length="73" mass="8433">MFELFKDLKTMMGELSDDFKTMKVNLARVQEETLKAEQVGKALQTKVNEFEISIAPRIEKINSLIDEITKQVE</sequence>
<gene>
    <name evidence="1" type="ORF">JW886_09365</name>
</gene>
<dbReference type="Proteomes" id="UP000663608">
    <property type="component" value="Chromosome"/>
</dbReference>
<protein>
    <submittedName>
        <fullName evidence="1">Uncharacterized protein</fullName>
    </submittedName>
</protein>
<evidence type="ECO:0000313" key="1">
    <source>
        <dbReference type="EMBL" id="QSE76643.1"/>
    </source>
</evidence>
<dbReference type="KEGG" id="lti:JW886_09365"/>
<evidence type="ECO:0000313" key="2">
    <source>
        <dbReference type="Proteomes" id="UP000663608"/>
    </source>
</evidence>
<proteinExistence type="predicted"/>
<dbReference type="AlphaFoldDB" id="A0AA45KFY7"/>
<accession>A0AA45KFY7</accession>
<dbReference type="RefSeq" id="WP_075525906.1">
    <property type="nucleotide sequence ID" value="NZ_BNDT01000005.1"/>
</dbReference>
<keyword evidence="2" id="KW-1185">Reference proteome</keyword>